<name>A0A1I4NI70_9FIRM</name>
<evidence type="ECO:0000256" key="1">
    <source>
        <dbReference type="ARBA" id="ARBA00023015"/>
    </source>
</evidence>
<dbReference type="InterPro" id="IPR036388">
    <property type="entry name" value="WH-like_DNA-bd_sf"/>
</dbReference>
<keyword evidence="2" id="KW-0238">DNA-binding</keyword>
<keyword evidence="6" id="KW-1185">Reference proteome</keyword>
<keyword evidence="1" id="KW-0805">Transcription regulation</keyword>
<dbReference type="GO" id="GO:0003677">
    <property type="term" value="F:DNA binding"/>
    <property type="evidence" value="ECO:0007669"/>
    <property type="project" value="UniProtKB-KW"/>
</dbReference>
<evidence type="ECO:0000256" key="2">
    <source>
        <dbReference type="ARBA" id="ARBA00023125"/>
    </source>
</evidence>
<dbReference type="STRING" id="1123291.SAMN04490355_104713"/>
<dbReference type="Pfam" id="PF01638">
    <property type="entry name" value="HxlR"/>
    <property type="match status" value="1"/>
</dbReference>
<evidence type="ECO:0000313" key="6">
    <source>
        <dbReference type="Proteomes" id="UP000199520"/>
    </source>
</evidence>
<evidence type="ECO:0000259" key="4">
    <source>
        <dbReference type="PROSITE" id="PS51118"/>
    </source>
</evidence>
<proteinExistence type="predicted"/>
<reference evidence="6" key="1">
    <citation type="submission" date="2016-10" db="EMBL/GenBank/DDBJ databases">
        <authorList>
            <person name="Varghese N."/>
            <person name="Submissions S."/>
        </authorList>
    </citation>
    <scope>NUCLEOTIDE SEQUENCE [LARGE SCALE GENOMIC DNA]</scope>
    <source>
        <strain evidence="6">DSM 13327</strain>
    </source>
</reference>
<evidence type="ECO:0000313" key="5">
    <source>
        <dbReference type="EMBL" id="SFM15161.1"/>
    </source>
</evidence>
<dbReference type="EMBL" id="FOTS01000047">
    <property type="protein sequence ID" value="SFM15161.1"/>
    <property type="molecule type" value="Genomic_DNA"/>
</dbReference>
<dbReference type="InterPro" id="IPR036390">
    <property type="entry name" value="WH_DNA-bd_sf"/>
</dbReference>
<dbReference type="AlphaFoldDB" id="A0A1I4NI70"/>
<dbReference type="InterPro" id="IPR002577">
    <property type="entry name" value="HTH_HxlR"/>
</dbReference>
<feature type="domain" description="HTH hxlR-type" evidence="4">
    <location>
        <begin position="1"/>
        <end position="64"/>
    </location>
</feature>
<keyword evidence="3" id="KW-0804">Transcription</keyword>
<protein>
    <submittedName>
        <fullName evidence="5">HxlR-like helix-turn-helix</fullName>
    </submittedName>
</protein>
<evidence type="ECO:0000256" key="3">
    <source>
        <dbReference type="ARBA" id="ARBA00023163"/>
    </source>
</evidence>
<dbReference type="PANTHER" id="PTHR33204:SF29">
    <property type="entry name" value="TRANSCRIPTIONAL REGULATOR"/>
    <property type="match status" value="1"/>
</dbReference>
<gene>
    <name evidence="5" type="ORF">SAMN04490355_104713</name>
</gene>
<sequence length="65" mass="7743">MPEITQATLTKELRSLESFQLIHRKVYAEVPPRVEYSLTEIGMKLLPVLKELEIWGDEYKKRIRQ</sequence>
<dbReference type="PROSITE" id="PS51118">
    <property type="entry name" value="HTH_HXLR"/>
    <property type="match status" value="1"/>
</dbReference>
<organism evidence="5 6">
    <name type="scientific">Pelosinus propionicus DSM 13327</name>
    <dbReference type="NCBI Taxonomy" id="1123291"/>
    <lineage>
        <taxon>Bacteria</taxon>
        <taxon>Bacillati</taxon>
        <taxon>Bacillota</taxon>
        <taxon>Negativicutes</taxon>
        <taxon>Selenomonadales</taxon>
        <taxon>Sporomusaceae</taxon>
        <taxon>Pelosinus</taxon>
    </lineage>
</organism>
<dbReference type="Proteomes" id="UP000199520">
    <property type="component" value="Unassembled WGS sequence"/>
</dbReference>
<dbReference type="Gene3D" id="1.10.10.10">
    <property type="entry name" value="Winged helix-like DNA-binding domain superfamily/Winged helix DNA-binding domain"/>
    <property type="match status" value="1"/>
</dbReference>
<dbReference type="PANTHER" id="PTHR33204">
    <property type="entry name" value="TRANSCRIPTIONAL REGULATOR, MARR FAMILY"/>
    <property type="match status" value="1"/>
</dbReference>
<accession>A0A1I4NI70</accession>
<dbReference type="SUPFAM" id="SSF46785">
    <property type="entry name" value="Winged helix' DNA-binding domain"/>
    <property type="match status" value="1"/>
</dbReference>